<accession>A0A495K739</accession>
<comment type="caution">
    <text evidence="5">The sequence shown here is derived from an EMBL/GenBank/DDBJ whole genome shotgun (WGS) entry which is preliminary data.</text>
</comment>
<feature type="region of interest" description="Disordered" evidence="3">
    <location>
        <begin position="251"/>
        <end position="320"/>
    </location>
</feature>
<dbReference type="PANTHER" id="PTHR47752:SF1">
    <property type="entry name" value="HTH-TYPE TRANSCRIPTIONAL REPRESSOR FABR"/>
    <property type="match status" value="1"/>
</dbReference>
<reference evidence="5 6" key="1">
    <citation type="submission" date="2018-10" db="EMBL/GenBank/DDBJ databases">
        <title>Sequencing the genomes of 1000 actinobacteria strains.</title>
        <authorList>
            <person name="Klenk H.-P."/>
        </authorList>
    </citation>
    <scope>NUCLEOTIDE SEQUENCE [LARGE SCALE GENOMIC DNA]</scope>
    <source>
        <strain evidence="5 6">DSM 44343</strain>
    </source>
</reference>
<organism evidence="5 6">
    <name type="scientific">Williamsia marianensis</name>
    <dbReference type="NCBI Taxonomy" id="85044"/>
    <lineage>
        <taxon>Bacteria</taxon>
        <taxon>Bacillati</taxon>
        <taxon>Actinomycetota</taxon>
        <taxon>Actinomycetes</taxon>
        <taxon>Mycobacteriales</taxon>
        <taxon>Nocardiaceae</taxon>
        <taxon>Williamsia</taxon>
    </lineage>
</organism>
<feature type="compositionally biased region" description="Basic and acidic residues" evidence="3">
    <location>
        <begin position="251"/>
        <end position="301"/>
    </location>
</feature>
<evidence type="ECO:0000313" key="6">
    <source>
        <dbReference type="Proteomes" id="UP000274762"/>
    </source>
</evidence>
<feature type="domain" description="HTH tetR-type" evidence="4">
    <location>
        <begin position="53"/>
        <end position="113"/>
    </location>
</feature>
<proteinExistence type="predicted"/>
<dbReference type="InterPro" id="IPR050692">
    <property type="entry name" value="HTH_transcr_repressor_FabR"/>
</dbReference>
<gene>
    <name evidence="5" type="ORF">DFJ75_3154</name>
</gene>
<evidence type="ECO:0000259" key="4">
    <source>
        <dbReference type="PROSITE" id="PS50977"/>
    </source>
</evidence>
<dbReference type="EMBL" id="RBKV01000001">
    <property type="protein sequence ID" value="RKR96309.1"/>
    <property type="molecule type" value="Genomic_DNA"/>
</dbReference>
<dbReference type="Pfam" id="PF00440">
    <property type="entry name" value="TetR_N"/>
    <property type="match status" value="1"/>
</dbReference>
<dbReference type="InterPro" id="IPR009057">
    <property type="entry name" value="Homeodomain-like_sf"/>
</dbReference>
<dbReference type="Gene3D" id="1.10.357.10">
    <property type="entry name" value="Tetracycline Repressor, domain 2"/>
    <property type="match status" value="1"/>
</dbReference>
<evidence type="ECO:0000256" key="2">
    <source>
        <dbReference type="PROSITE-ProRule" id="PRU00335"/>
    </source>
</evidence>
<dbReference type="Gene3D" id="1.10.10.60">
    <property type="entry name" value="Homeodomain-like"/>
    <property type="match status" value="1"/>
</dbReference>
<dbReference type="AlphaFoldDB" id="A0A495K739"/>
<sequence>MRYPNRPVHGRTLTCVSRSSKHHSSSSRSAARRDSASTERIADATRTRAEQKSRTRQALLDQTLELVGERSFSSISLREVTKRAGIVPTAFYRHFASMEEVGVTLVEDAMRTLRRMLREGRRDLAARAAVPTAKESLAVLVRQAHANEAQFRFLVREQYGGISEVRRAIDTELKLFSRELAIDLSRIPELSEWPADDLELAGDLIVTVMLHAVAELVELDRRNTQEEADLIERTEKQIVMIFLGMGSWRPAETERSGARPLEETERSGARPLEETERSGARPLEETERSGARPLEETERSGARPLTETETETETEAERSG</sequence>
<dbReference type="PROSITE" id="PS50977">
    <property type="entry name" value="HTH_TETR_2"/>
    <property type="match status" value="1"/>
</dbReference>
<keyword evidence="1 2" id="KW-0238">DNA-binding</keyword>
<dbReference type="PANTHER" id="PTHR47752">
    <property type="entry name" value="HTH-TYPE TRANSCRIPTIONAL REPRESSOR FABR"/>
    <property type="match status" value="1"/>
</dbReference>
<feature type="compositionally biased region" description="Basic and acidic residues" evidence="3">
    <location>
        <begin position="31"/>
        <end position="53"/>
    </location>
</feature>
<name>A0A495K739_WILMA</name>
<evidence type="ECO:0000313" key="5">
    <source>
        <dbReference type="EMBL" id="RKR96309.1"/>
    </source>
</evidence>
<dbReference type="SUPFAM" id="SSF46689">
    <property type="entry name" value="Homeodomain-like"/>
    <property type="match status" value="1"/>
</dbReference>
<evidence type="ECO:0000256" key="1">
    <source>
        <dbReference type="ARBA" id="ARBA00023125"/>
    </source>
</evidence>
<dbReference type="GO" id="GO:0003677">
    <property type="term" value="F:DNA binding"/>
    <property type="evidence" value="ECO:0007669"/>
    <property type="project" value="UniProtKB-UniRule"/>
</dbReference>
<feature type="DNA-binding region" description="H-T-H motif" evidence="2">
    <location>
        <begin position="76"/>
        <end position="95"/>
    </location>
</feature>
<protein>
    <submittedName>
        <fullName evidence="5">TetR family transcriptional regulator</fullName>
    </submittedName>
</protein>
<dbReference type="InterPro" id="IPR001647">
    <property type="entry name" value="HTH_TetR"/>
</dbReference>
<feature type="region of interest" description="Disordered" evidence="3">
    <location>
        <begin position="15"/>
        <end position="56"/>
    </location>
</feature>
<dbReference type="Proteomes" id="UP000274762">
    <property type="component" value="Unassembled WGS sequence"/>
</dbReference>
<evidence type="ECO:0000256" key="3">
    <source>
        <dbReference type="SAM" id="MobiDB-lite"/>
    </source>
</evidence>